<gene>
    <name evidence="1" type="ORF">P0Y58_02140</name>
</gene>
<evidence type="ECO:0000313" key="2">
    <source>
        <dbReference type="Proteomes" id="UP001216329"/>
    </source>
</evidence>
<proteinExistence type="predicted"/>
<accession>A0AAJ6BCT9</accession>
<protein>
    <submittedName>
        <fullName evidence="1">Uncharacterized protein</fullName>
    </submittedName>
</protein>
<organism evidence="1 2">
    <name type="scientific">Candidatus Pseudomonas phytovorans</name>
    <dbReference type="NCBI Taxonomy" id="3121377"/>
    <lineage>
        <taxon>Bacteria</taxon>
        <taxon>Pseudomonadati</taxon>
        <taxon>Pseudomonadota</taxon>
        <taxon>Gammaproteobacteria</taxon>
        <taxon>Pseudomonadales</taxon>
        <taxon>Pseudomonadaceae</taxon>
        <taxon>Pseudomonas</taxon>
    </lineage>
</organism>
<dbReference type="AlphaFoldDB" id="A0AAJ6BCT9"/>
<dbReference type="Proteomes" id="UP001216329">
    <property type="component" value="Chromosome"/>
</dbReference>
<name>A0AAJ6BCT9_9PSED</name>
<sequence length="74" mass="7599">MGTTTKKQETMALISTLAEIAYDDGFADGLDVGKQVGFVAGVLSLKSALSSGVRHGSPECGKALESLKRIGIDG</sequence>
<reference evidence="1" key="1">
    <citation type="submission" date="2023-03" db="EMBL/GenBank/DDBJ databases">
        <title>Andean soil-derived lignocellulolytic bacterial consortium as a source of novel taxa and putative plastic-active enzymes.</title>
        <authorList>
            <person name="Diaz-Garcia L."/>
            <person name="Chuvochina M."/>
            <person name="Feuerriegel G."/>
            <person name="Bunk B."/>
            <person name="Sproer C."/>
            <person name="Streit W.R."/>
            <person name="Rodriguez L.M."/>
            <person name="Overmann J."/>
            <person name="Jimenez D.J."/>
        </authorList>
    </citation>
    <scope>NUCLEOTIDE SEQUENCE</scope>
    <source>
        <strain evidence="1">MAG 876</strain>
    </source>
</reference>
<evidence type="ECO:0000313" key="1">
    <source>
        <dbReference type="EMBL" id="WEK31009.1"/>
    </source>
</evidence>
<dbReference type="EMBL" id="CP119325">
    <property type="protein sequence ID" value="WEK31009.1"/>
    <property type="molecule type" value="Genomic_DNA"/>
</dbReference>